<dbReference type="PANTHER" id="PTHR43785">
    <property type="entry name" value="GAMMA-GLUTAMYLPUTRESCINE SYNTHETASE"/>
    <property type="match status" value="1"/>
</dbReference>
<dbReference type="SUPFAM" id="SSF55931">
    <property type="entry name" value="Glutamine synthetase/guanido kinase"/>
    <property type="match status" value="1"/>
</dbReference>
<feature type="region of interest" description="Disordered" evidence="3">
    <location>
        <begin position="281"/>
        <end position="310"/>
    </location>
</feature>
<evidence type="ECO:0000259" key="4">
    <source>
        <dbReference type="Pfam" id="PF00120"/>
    </source>
</evidence>
<dbReference type="Pfam" id="PF00120">
    <property type="entry name" value="Gln-synt_C"/>
    <property type="match status" value="1"/>
</dbReference>
<dbReference type="GO" id="GO:0004356">
    <property type="term" value="F:glutamine synthetase activity"/>
    <property type="evidence" value="ECO:0007669"/>
    <property type="project" value="InterPro"/>
</dbReference>
<accession>A0A2N9GMN4</accession>
<dbReference type="EMBL" id="OIVN01002131">
    <property type="protein sequence ID" value="SPD00872.1"/>
    <property type="molecule type" value="Genomic_DNA"/>
</dbReference>
<comment type="similarity">
    <text evidence="2">Belongs to the glutamine synthetase family.</text>
</comment>
<dbReference type="PANTHER" id="PTHR43785:SF2">
    <property type="entry name" value="TYPE-1 GLUTAMINE SYNTHETASE 1"/>
    <property type="match status" value="1"/>
</dbReference>
<proteinExistence type="inferred from homology"/>
<dbReference type="Gene3D" id="3.30.590.10">
    <property type="entry name" value="Glutamine synthetase/guanido kinase, catalytic domain"/>
    <property type="match status" value="1"/>
</dbReference>
<feature type="compositionally biased region" description="Basic residues" evidence="3">
    <location>
        <begin position="281"/>
        <end position="291"/>
    </location>
</feature>
<name>A0A2N9GMN4_FAGSY</name>
<organism evidence="5">
    <name type="scientific">Fagus sylvatica</name>
    <name type="common">Beechnut</name>
    <dbReference type="NCBI Taxonomy" id="28930"/>
    <lineage>
        <taxon>Eukaryota</taxon>
        <taxon>Viridiplantae</taxon>
        <taxon>Streptophyta</taxon>
        <taxon>Embryophyta</taxon>
        <taxon>Tracheophyta</taxon>
        <taxon>Spermatophyta</taxon>
        <taxon>Magnoliopsida</taxon>
        <taxon>eudicotyledons</taxon>
        <taxon>Gunneridae</taxon>
        <taxon>Pentapetalae</taxon>
        <taxon>rosids</taxon>
        <taxon>fabids</taxon>
        <taxon>Fagales</taxon>
        <taxon>Fagaceae</taxon>
        <taxon>Fagus</taxon>
    </lineage>
</organism>
<evidence type="ECO:0000256" key="3">
    <source>
        <dbReference type="SAM" id="MobiDB-lite"/>
    </source>
</evidence>
<feature type="domain" description="GS catalytic" evidence="4">
    <location>
        <begin position="31"/>
        <end position="112"/>
    </location>
</feature>
<evidence type="ECO:0000256" key="2">
    <source>
        <dbReference type="RuleBase" id="RU000384"/>
    </source>
</evidence>
<dbReference type="AlphaFoldDB" id="A0A2N9GMN4"/>
<evidence type="ECO:0000256" key="1">
    <source>
        <dbReference type="ARBA" id="ARBA00022598"/>
    </source>
</evidence>
<dbReference type="InterPro" id="IPR014746">
    <property type="entry name" value="Gln_synth/guanido_kin_cat_dom"/>
</dbReference>
<keyword evidence="1" id="KW-0436">Ligase</keyword>
<sequence length="345" mass="39417">MWQTTLFFNRKTQEEMVLADMHIKPGEAWECCPREALRRVSKILKDEFNLEMNAGFENEFFLLKNVLREGKEEWLPIDSTPYCSASAFDAASPLLHEVVVALDSLNITVEQWKSLKSRGIIPSLHIIFRKMSGWLTYMRNGSDGFLRFSIPISLQECCQLKRSESMNVFFDDYLHSSTTLKVFMEQFKNALRNKACIVKEVVRGGEEVKYKIQDETATGRHALFVFSQESVTVLPERYILDQWRKDIKRKHTNVSTCIDDVQHNPVLERAEVVRSPKVVKRKGRPKTKRLKSSMEEAVSKPKKKRNTAATKNIAQSASTIEVGGSAFGDGSTSNMVIVNLMNVVI</sequence>
<reference evidence="5" key="1">
    <citation type="submission" date="2018-02" db="EMBL/GenBank/DDBJ databases">
        <authorList>
            <person name="Cohen D.B."/>
            <person name="Kent A.D."/>
        </authorList>
    </citation>
    <scope>NUCLEOTIDE SEQUENCE</scope>
</reference>
<dbReference type="InterPro" id="IPR008146">
    <property type="entry name" value="Gln_synth_cat_dom"/>
</dbReference>
<protein>
    <recommendedName>
        <fullName evidence="4">GS catalytic domain-containing protein</fullName>
    </recommendedName>
</protein>
<gene>
    <name evidence="5" type="ORF">FSB_LOCUS28754</name>
</gene>
<evidence type="ECO:0000313" key="5">
    <source>
        <dbReference type="EMBL" id="SPD00872.1"/>
    </source>
</evidence>